<name>D6PJY4_9ZZZZ</name>
<reference evidence="1" key="1">
    <citation type="journal article" date="2010" name="ISME J.">
        <title>Metagenome of the Mediterranean deep chlorophyll maximum studied by direct and fosmid library 454 pyrosequencing.</title>
        <authorList>
            <person name="Ghai R."/>
            <person name="Martin-Cuadrado A.B."/>
            <person name="Molto A.G."/>
            <person name="Heredia I.G."/>
            <person name="Cabrera R."/>
            <person name="Martin J."/>
            <person name="Verdu M."/>
            <person name="Deschamps P."/>
            <person name="Moreira D."/>
            <person name="Lopez-Garcia P."/>
            <person name="Mira A."/>
            <person name="Rodriguez-Valera F."/>
        </authorList>
    </citation>
    <scope>NUCLEOTIDE SEQUENCE</scope>
</reference>
<dbReference type="AlphaFoldDB" id="D6PJY4"/>
<dbReference type="EMBL" id="GU943116">
    <property type="protein sequence ID" value="ADD96035.1"/>
    <property type="molecule type" value="Genomic_DNA"/>
</dbReference>
<proteinExistence type="predicted"/>
<organism evidence="1">
    <name type="scientific">uncultured organism MedDCM-OCT-S04-C369</name>
    <dbReference type="NCBI Taxonomy" id="743614"/>
    <lineage>
        <taxon>unclassified sequences</taxon>
        <taxon>environmental samples</taxon>
    </lineage>
</organism>
<accession>D6PJY4</accession>
<sequence length="70" mass="7949">MKFVLAYTICSAITGMCNTPTVTPMEFYKWSDCNKAGALATVEVINYNSQRFDEEELYVTYFCRKVGEGV</sequence>
<protein>
    <submittedName>
        <fullName evidence="1">Uncharacterized protein</fullName>
    </submittedName>
</protein>
<evidence type="ECO:0000313" key="1">
    <source>
        <dbReference type="EMBL" id="ADD96035.1"/>
    </source>
</evidence>